<accession>A0A1D9P4H6</accession>
<evidence type="ECO:0000313" key="5">
    <source>
        <dbReference type="EMBL" id="AOZ97470.1"/>
    </source>
</evidence>
<name>A0A1D9P4H6_9FIRM</name>
<dbReference type="EMBL" id="CP017831">
    <property type="protein sequence ID" value="AOZ97470.1"/>
    <property type="molecule type" value="Genomic_DNA"/>
</dbReference>
<evidence type="ECO:0000313" key="6">
    <source>
        <dbReference type="Proteomes" id="UP000179284"/>
    </source>
</evidence>
<dbReference type="InterPro" id="IPR018060">
    <property type="entry name" value="HTH_AraC"/>
</dbReference>
<reference evidence="6" key="1">
    <citation type="submission" date="2016-10" db="EMBL/GenBank/DDBJ databases">
        <title>The complete genome sequence of the rumen bacterium Butyrivibrio hungatei MB2003.</title>
        <authorList>
            <person name="Palevich N."/>
            <person name="Kelly W.J."/>
            <person name="Leahy S.C."/>
            <person name="Altermann E."/>
            <person name="Rakonjac J."/>
            <person name="Attwood G.T."/>
        </authorList>
    </citation>
    <scope>NUCLEOTIDE SEQUENCE [LARGE SCALE GENOMIC DNA]</scope>
    <source>
        <strain evidence="6">MB2003</strain>
    </source>
</reference>
<evidence type="ECO:0000256" key="3">
    <source>
        <dbReference type="ARBA" id="ARBA00023163"/>
    </source>
</evidence>
<keyword evidence="2" id="KW-0238">DNA-binding</keyword>
<keyword evidence="6" id="KW-1185">Reference proteome</keyword>
<dbReference type="PANTHER" id="PTHR43280">
    <property type="entry name" value="ARAC-FAMILY TRANSCRIPTIONAL REGULATOR"/>
    <property type="match status" value="1"/>
</dbReference>
<dbReference type="SUPFAM" id="SSF51215">
    <property type="entry name" value="Regulatory protein AraC"/>
    <property type="match status" value="1"/>
</dbReference>
<dbReference type="Pfam" id="PF02311">
    <property type="entry name" value="AraC_binding"/>
    <property type="match status" value="1"/>
</dbReference>
<dbReference type="Proteomes" id="UP000179284">
    <property type="component" value="Chromosome I"/>
</dbReference>
<feature type="domain" description="HTH araC/xylS-type" evidence="4">
    <location>
        <begin position="192"/>
        <end position="290"/>
    </location>
</feature>
<keyword evidence="1" id="KW-0805">Transcription regulation</keyword>
<dbReference type="SMART" id="SM00342">
    <property type="entry name" value="HTH_ARAC"/>
    <property type="match status" value="1"/>
</dbReference>
<dbReference type="Pfam" id="PF12833">
    <property type="entry name" value="HTH_18"/>
    <property type="match status" value="1"/>
</dbReference>
<dbReference type="Gene3D" id="1.10.10.60">
    <property type="entry name" value="Homeodomain-like"/>
    <property type="match status" value="2"/>
</dbReference>
<dbReference type="InterPro" id="IPR018062">
    <property type="entry name" value="HTH_AraC-typ_CS"/>
</dbReference>
<keyword evidence="3" id="KW-0804">Transcription</keyword>
<dbReference type="PROSITE" id="PS00041">
    <property type="entry name" value="HTH_ARAC_FAMILY_1"/>
    <property type="match status" value="1"/>
</dbReference>
<dbReference type="Gene3D" id="2.60.120.280">
    <property type="entry name" value="Regulatory protein AraC"/>
    <property type="match status" value="1"/>
</dbReference>
<dbReference type="PROSITE" id="PS01124">
    <property type="entry name" value="HTH_ARAC_FAMILY_2"/>
    <property type="match status" value="1"/>
</dbReference>
<dbReference type="PANTHER" id="PTHR43280:SF28">
    <property type="entry name" value="HTH-TYPE TRANSCRIPTIONAL ACTIVATOR RHAS"/>
    <property type="match status" value="1"/>
</dbReference>
<dbReference type="InterPro" id="IPR003313">
    <property type="entry name" value="AraC-bd"/>
</dbReference>
<evidence type="ECO:0000259" key="4">
    <source>
        <dbReference type="PROSITE" id="PS01124"/>
    </source>
</evidence>
<dbReference type="SUPFAM" id="SSF46689">
    <property type="entry name" value="Homeodomain-like"/>
    <property type="match status" value="2"/>
</dbReference>
<dbReference type="GO" id="GO:0043565">
    <property type="term" value="F:sequence-specific DNA binding"/>
    <property type="evidence" value="ECO:0007669"/>
    <property type="project" value="InterPro"/>
</dbReference>
<dbReference type="InterPro" id="IPR037923">
    <property type="entry name" value="HTH-like"/>
</dbReference>
<dbReference type="InterPro" id="IPR009057">
    <property type="entry name" value="Homeodomain-like_sf"/>
</dbReference>
<organism evidence="5 6">
    <name type="scientific">Butyrivibrio hungatei</name>
    <dbReference type="NCBI Taxonomy" id="185008"/>
    <lineage>
        <taxon>Bacteria</taxon>
        <taxon>Bacillati</taxon>
        <taxon>Bacillota</taxon>
        <taxon>Clostridia</taxon>
        <taxon>Lachnospirales</taxon>
        <taxon>Lachnospiraceae</taxon>
        <taxon>Butyrivibrio</taxon>
    </lineage>
</organism>
<protein>
    <submittedName>
        <fullName evidence="5">AraC family transcriptional regulator</fullName>
    </submittedName>
</protein>
<evidence type="ECO:0000256" key="1">
    <source>
        <dbReference type="ARBA" id="ARBA00023015"/>
    </source>
</evidence>
<dbReference type="GO" id="GO:0003700">
    <property type="term" value="F:DNA-binding transcription factor activity"/>
    <property type="evidence" value="ECO:0007669"/>
    <property type="project" value="InterPro"/>
</dbReference>
<dbReference type="AlphaFoldDB" id="A0A1D9P4H6"/>
<proteinExistence type="predicted"/>
<evidence type="ECO:0000256" key="2">
    <source>
        <dbReference type="ARBA" id="ARBA00023125"/>
    </source>
</evidence>
<sequence length="292" mass="33991">MKGSGKMGEKLFQGEYVSSDRLLYTASEFAKNNLIYLQEIGSLKAQKTHISKRQNLSSFLFFYVKEGSGYLDYEGKLYEIEAGDCVFINCQKSYSHRTSNNLWRLEWIHFNGENVLPIYMKYVDRGGQPVFRPEELGIPKEIWKKINDVAHSADYIRDIRINEYLSALMTFLMSFSWNPEAKRSDPNTKSLYDVKEYIDTHYSEKISLDMLSDLFLKNKYSLSRSFKEQFGTSIINYLLVVRITHAKQLLRFTDMTVEEVGAACGITPLYYFSRIFKQIEGVSPLEFKAGWK</sequence>
<dbReference type="KEGG" id="bhu:bhn_I2438"/>
<gene>
    <name evidence="5" type="ORF">bhn_I2438</name>
</gene>